<dbReference type="EnsemblPlants" id="Bo1g101260.1">
    <property type="protein sequence ID" value="Bo1g101260.1"/>
    <property type="gene ID" value="Bo1g101260"/>
</dbReference>
<protein>
    <submittedName>
        <fullName evidence="1">Uncharacterized protein</fullName>
    </submittedName>
</protein>
<keyword evidence="2" id="KW-1185">Reference proteome</keyword>
<name>A0A0D3AB13_BRAOL</name>
<organism evidence="1 2">
    <name type="scientific">Brassica oleracea var. oleracea</name>
    <dbReference type="NCBI Taxonomy" id="109376"/>
    <lineage>
        <taxon>Eukaryota</taxon>
        <taxon>Viridiplantae</taxon>
        <taxon>Streptophyta</taxon>
        <taxon>Embryophyta</taxon>
        <taxon>Tracheophyta</taxon>
        <taxon>Spermatophyta</taxon>
        <taxon>Magnoliopsida</taxon>
        <taxon>eudicotyledons</taxon>
        <taxon>Gunneridae</taxon>
        <taxon>Pentapetalae</taxon>
        <taxon>rosids</taxon>
        <taxon>malvids</taxon>
        <taxon>Brassicales</taxon>
        <taxon>Brassicaceae</taxon>
        <taxon>Brassiceae</taxon>
        <taxon>Brassica</taxon>
    </lineage>
</organism>
<proteinExistence type="predicted"/>
<dbReference type="AlphaFoldDB" id="A0A0D3AB13"/>
<evidence type="ECO:0000313" key="2">
    <source>
        <dbReference type="Proteomes" id="UP000032141"/>
    </source>
</evidence>
<dbReference type="Gramene" id="Bo1g101260.1">
    <property type="protein sequence ID" value="Bo1g101260.1"/>
    <property type="gene ID" value="Bo1g101260"/>
</dbReference>
<evidence type="ECO:0000313" key="1">
    <source>
        <dbReference type="EnsemblPlants" id="Bo1g101260.1"/>
    </source>
</evidence>
<reference evidence="1 2" key="1">
    <citation type="journal article" date="2014" name="Genome Biol.">
        <title>Transcriptome and methylome profiling reveals relics of genome dominance in the mesopolyploid Brassica oleracea.</title>
        <authorList>
            <person name="Parkin I.A."/>
            <person name="Koh C."/>
            <person name="Tang H."/>
            <person name="Robinson S.J."/>
            <person name="Kagale S."/>
            <person name="Clarke W.E."/>
            <person name="Town C.D."/>
            <person name="Nixon J."/>
            <person name="Krishnakumar V."/>
            <person name="Bidwell S.L."/>
            <person name="Denoeud F."/>
            <person name="Belcram H."/>
            <person name="Links M.G."/>
            <person name="Just J."/>
            <person name="Clarke C."/>
            <person name="Bender T."/>
            <person name="Huebert T."/>
            <person name="Mason A.S."/>
            <person name="Pires J.C."/>
            <person name="Barker G."/>
            <person name="Moore J."/>
            <person name="Walley P.G."/>
            <person name="Manoli S."/>
            <person name="Batley J."/>
            <person name="Edwards D."/>
            <person name="Nelson M.N."/>
            <person name="Wang X."/>
            <person name="Paterson A.H."/>
            <person name="King G."/>
            <person name="Bancroft I."/>
            <person name="Chalhoub B."/>
            <person name="Sharpe A.G."/>
        </authorList>
    </citation>
    <scope>NUCLEOTIDE SEQUENCE</scope>
    <source>
        <strain evidence="1 2">cv. TO1000</strain>
    </source>
</reference>
<dbReference type="HOGENOM" id="CLU_3071473_0_0_1"/>
<dbReference type="Proteomes" id="UP000032141">
    <property type="component" value="Chromosome C1"/>
</dbReference>
<reference evidence="1" key="2">
    <citation type="submission" date="2015-03" db="UniProtKB">
        <authorList>
            <consortium name="EnsemblPlants"/>
        </authorList>
    </citation>
    <scope>IDENTIFICATION</scope>
</reference>
<accession>A0A0D3AB13</accession>
<sequence>MRASPRRYCIVNRSDNSGGHSIISSFRCKANFQSCAATASTVPLKCSISMFLI</sequence>